<name>A0A9D4GSA5_DREPO</name>
<dbReference type="PANTHER" id="PTHR16311">
    <property type="entry name" value="THROMBOSPONDIN TYPE I DOMAIN-CONTAINING 1"/>
    <property type="match status" value="1"/>
</dbReference>
<dbReference type="SMART" id="SM00209">
    <property type="entry name" value="TSP1"/>
    <property type="match status" value="1"/>
</dbReference>
<accession>A0A9D4GSA5</accession>
<evidence type="ECO:0000313" key="3">
    <source>
        <dbReference type="EMBL" id="KAH3820604.1"/>
    </source>
</evidence>
<dbReference type="AlphaFoldDB" id="A0A9D4GSA5"/>
<dbReference type="Proteomes" id="UP000828390">
    <property type="component" value="Unassembled WGS sequence"/>
</dbReference>
<sequence length="82" mass="9322">MSTYRVLVDGGWSSWHPWNECSITCGYGTATRVRTCNNPKPVAGGAFCDGEYEEFKNCSINPDITNCTSKSNWWRVRVLSYF</sequence>
<evidence type="ECO:0000256" key="2">
    <source>
        <dbReference type="ARBA" id="ARBA00023157"/>
    </source>
</evidence>
<dbReference type="GO" id="GO:0071944">
    <property type="term" value="C:cell periphery"/>
    <property type="evidence" value="ECO:0007669"/>
    <property type="project" value="TreeGrafter"/>
</dbReference>
<keyword evidence="2" id="KW-1015">Disulfide bond</keyword>
<evidence type="ECO:0000313" key="4">
    <source>
        <dbReference type="Proteomes" id="UP000828390"/>
    </source>
</evidence>
<proteinExistence type="predicted"/>
<keyword evidence="4" id="KW-1185">Reference proteome</keyword>
<gene>
    <name evidence="3" type="ORF">DPMN_122349</name>
</gene>
<organism evidence="3 4">
    <name type="scientific">Dreissena polymorpha</name>
    <name type="common">Zebra mussel</name>
    <name type="synonym">Mytilus polymorpha</name>
    <dbReference type="NCBI Taxonomy" id="45954"/>
    <lineage>
        <taxon>Eukaryota</taxon>
        <taxon>Metazoa</taxon>
        <taxon>Spiralia</taxon>
        <taxon>Lophotrochozoa</taxon>
        <taxon>Mollusca</taxon>
        <taxon>Bivalvia</taxon>
        <taxon>Autobranchia</taxon>
        <taxon>Heteroconchia</taxon>
        <taxon>Euheterodonta</taxon>
        <taxon>Imparidentia</taxon>
        <taxon>Neoheterodontei</taxon>
        <taxon>Myida</taxon>
        <taxon>Dreissenoidea</taxon>
        <taxon>Dreissenidae</taxon>
        <taxon>Dreissena</taxon>
    </lineage>
</organism>
<reference evidence="3" key="2">
    <citation type="submission" date="2020-11" db="EMBL/GenBank/DDBJ databases">
        <authorList>
            <person name="McCartney M.A."/>
            <person name="Auch B."/>
            <person name="Kono T."/>
            <person name="Mallez S."/>
            <person name="Becker A."/>
            <person name="Gohl D.M."/>
            <person name="Silverstein K.A.T."/>
            <person name="Koren S."/>
            <person name="Bechman K.B."/>
            <person name="Herman A."/>
            <person name="Abrahante J.E."/>
            <person name="Garbe J."/>
        </authorList>
    </citation>
    <scope>NUCLEOTIDE SEQUENCE</scope>
    <source>
        <strain evidence="3">Duluth1</strain>
        <tissue evidence="3">Whole animal</tissue>
    </source>
</reference>
<reference evidence="3" key="1">
    <citation type="journal article" date="2019" name="bioRxiv">
        <title>The Genome of the Zebra Mussel, Dreissena polymorpha: A Resource for Invasive Species Research.</title>
        <authorList>
            <person name="McCartney M.A."/>
            <person name="Auch B."/>
            <person name="Kono T."/>
            <person name="Mallez S."/>
            <person name="Zhang Y."/>
            <person name="Obille A."/>
            <person name="Becker A."/>
            <person name="Abrahante J.E."/>
            <person name="Garbe J."/>
            <person name="Badalamenti J.P."/>
            <person name="Herman A."/>
            <person name="Mangelson H."/>
            <person name="Liachko I."/>
            <person name="Sullivan S."/>
            <person name="Sone E.D."/>
            <person name="Koren S."/>
            <person name="Silverstein K.A.T."/>
            <person name="Beckman K.B."/>
            <person name="Gohl D.M."/>
        </authorList>
    </citation>
    <scope>NUCLEOTIDE SEQUENCE</scope>
    <source>
        <strain evidence="3">Duluth1</strain>
        <tissue evidence="3">Whole animal</tissue>
    </source>
</reference>
<dbReference type="PANTHER" id="PTHR16311:SF3">
    <property type="entry name" value="THROMBOSPONDIN TYPE-1 DOMAIN-CONTAINING PROTEIN 1"/>
    <property type="match status" value="1"/>
</dbReference>
<dbReference type="Gene3D" id="2.20.100.10">
    <property type="entry name" value="Thrombospondin type-1 (TSP1) repeat"/>
    <property type="match status" value="1"/>
</dbReference>
<dbReference type="SUPFAM" id="SSF82895">
    <property type="entry name" value="TSP-1 type 1 repeat"/>
    <property type="match status" value="1"/>
</dbReference>
<dbReference type="InterPro" id="IPR036383">
    <property type="entry name" value="TSP1_rpt_sf"/>
</dbReference>
<dbReference type="EMBL" id="JAIWYP010000005">
    <property type="protein sequence ID" value="KAH3820604.1"/>
    <property type="molecule type" value="Genomic_DNA"/>
</dbReference>
<comment type="caution">
    <text evidence="3">The sequence shown here is derived from an EMBL/GenBank/DDBJ whole genome shotgun (WGS) entry which is preliminary data.</text>
</comment>
<dbReference type="PRINTS" id="PR01705">
    <property type="entry name" value="TSP1REPEAT"/>
</dbReference>
<dbReference type="Pfam" id="PF00090">
    <property type="entry name" value="TSP_1"/>
    <property type="match status" value="1"/>
</dbReference>
<dbReference type="PROSITE" id="PS50092">
    <property type="entry name" value="TSP1"/>
    <property type="match status" value="1"/>
</dbReference>
<protein>
    <submittedName>
        <fullName evidence="3">Uncharacterized protein</fullName>
    </submittedName>
</protein>
<keyword evidence="1" id="KW-0677">Repeat</keyword>
<dbReference type="InterPro" id="IPR000884">
    <property type="entry name" value="TSP1_rpt"/>
</dbReference>
<dbReference type="InterPro" id="IPR038877">
    <property type="entry name" value="THSD1"/>
</dbReference>
<dbReference type="FunFam" id="2.20.100.10:FF:000007">
    <property type="entry name" value="Thrombospondin 1"/>
    <property type="match status" value="1"/>
</dbReference>
<evidence type="ECO:0000256" key="1">
    <source>
        <dbReference type="ARBA" id="ARBA00022737"/>
    </source>
</evidence>